<name>A0AAE8Y3F1_9VIRU</name>
<dbReference type="Proteomes" id="UP000830962">
    <property type="component" value="Segment"/>
</dbReference>
<evidence type="ECO:0000256" key="1">
    <source>
        <dbReference type="SAM" id="Phobius"/>
    </source>
</evidence>
<accession>A0AAE8Y3F1</accession>
<evidence type="ECO:0000313" key="3">
    <source>
        <dbReference type="Proteomes" id="UP000830962"/>
    </source>
</evidence>
<sequence length="46" mass="5401">MDILGVLTFLISLIFFIMWLYVTYREYKLLESINEIISGATKLKSL</sequence>
<proteinExistence type="predicted"/>
<organism evidence="2 3">
    <name type="scientific">Carcinus maenas nudivirus</name>
    <dbReference type="NCBI Taxonomy" id="2880837"/>
    <lineage>
        <taxon>Viruses</taxon>
        <taxon>Viruses incertae sedis</taxon>
        <taxon>Naldaviricetes</taxon>
        <taxon>Lefavirales</taxon>
        <taxon>Nudiviridae</taxon>
        <taxon>Gammanudivirus</taxon>
        <taxon>Gammanudivirus cameanadis</taxon>
    </lineage>
</organism>
<keyword evidence="1" id="KW-0472">Membrane</keyword>
<keyword evidence="1" id="KW-0812">Transmembrane</keyword>
<gene>
    <name evidence="2" type="ORF">CmNV_023</name>
</gene>
<protein>
    <submittedName>
        <fullName evidence="2">Uncharacterized protein</fullName>
    </submittedName>
</protein>
<reference evidence="2" key="1">
    <citation type="journal article" date="2021" name="Viruses">
        <title>Identification and Full Characterisation of Two Novel Crustacean Infecting Members of the Family Nudiviridae Provides Support for Two Subfamilies.</title>
        <authorList>
            <person name="Bateman K.S."/>
            <person name="Kerr R."/>
            <person name="Stentiford G.D."/>
            <person name="Bean T.P."/>
            <person name="Hooper C."/>
            <person name="Van Eynde B."/>
            <person name="Delbare D."/>
            <person name="Bojko J."/>
            <person name="Christiaens O."/>
            <person name="Taning C.N.T."/>
            <person name="Smagghe G."/>
            <person name="van Oers M.M."/>
            <person name="van Aerle R."/>
        </authorList>
    </citation>
    <scope>NUCLEOTIDE SEQUENCE</scope>
    <source>
        <strain evidence="2">AN2</strain>
    </source>
</reference>
<keyword evidence="1" id="KW-1133">Transmembrane helix</keyword>
<keyword evidence="3" id="KW-1185">Reference proteome</keyword>
<feature type="transmembrane region" description="Helical" evidence="1">
    <location>
        <begin position="6"/>
        <end position="24"/>
    </location>
</feature>
<evidence type="ECO:0000313" key="2">
    <source>
        <dbReference type="EMBL" id="UBZ25613.1"/>
    </source>
</evidence>
<dbReference type="EMBL" id="MZ311578">
    <property type="protein sequence ID" value="UBZ25613.1"/>
    <property type="molecule type" value="Genomic_DNA"/>
</dbReference>